<name>A0ACC2CXK1_DIPCM</name>
<dbReference type="EMBL" id="CM055099">
    <property type="protein sequence ID" value="KAJ7546732.1"/>
    <property type="molecule type" value="Genomic_DNA"/>
</dbReference>
<accession>A0ACC2CXK1</accession>
<organism evidence="1 2">
    <name type="scientific">Diphasiastrum complanatum</name>
    <name type="common">Issler's clubmoss</name>
    <name type="synonym">Lycopodium complanatum</name>
    <dbReference type="NCBI Taxonomy" id="34168"/>
    <lineage>
        <taxon>Eukaryota</taxon>
        <taxon>Viridiplantae</taxon>
        <taxon>Streptophyta</taxon>
        <taxon>Embryophyta</taxon>
        <taxon>Tracheophyta</taxon>
        <taxon>Lycopodiopsida</taxon>
        <taxon>Lycopodiales</taxon>
        <taxon>Lycopodiaceae</taxon>
        <taxon>Lycopodioideae</taxon>
        <taxon>Diphasiastrum</taxon>
    </lineage>
</organism>
<dbReference type="Proteomes" id="UP001162992">
    <property type="component" value="Chromosome 8"/>
</dbReference>
<gene>
    <name evidence="1" type="ORF">O6H91_08G051900</name>
</gene>
<evidence type="ECO:0000313" key="2">
    <source>
        <dbReference type="Proteomes" id="UP001162992"/>
    </source>
</evidence>
<proteinExistence type="predicted"/>
<comment type="caution">
    <text evidence="1">The sequence shown here is derived from an EMBL/GenBank/DDBJ whole genome shotgun (WGS) entry which is preliminary data.</text>
</comment>
<keyword evidence="2" id="KW-1185">Reference proteome</keyword>
<evidence type="ECO:0000313" key="1">
    <source>
        <dbReference type="EMBL" id="KAJ7546732.1"/>
    </source>
</evidence>
<protein>
    <submittedName>
        <fullName evidence="1">Uncharacterized protein</fullName>
    </submittedName>
</protein>
<reference evidence="2" key="1">
    <citation type="journal article" date="2024" name="Proc. Natl. Acad. Sci. U.S.A.">
        <title>Extraordinary preservation of gene collinearity over three hundred million years revealed in homosporous lycophytes.</title>
        <authorList>
            <person name="Li C."/>
            <person name="Wickell D."/>
            <person name="Kuo L.Y."/>
            <person name="Chen X."/>
            <person name="Nie B."/>
            <person name="Liao X."/>
            <person name="Peng D."/>
            <person name="Ji J."/>
            <person name="Jenkins J."/>
            <person name="Williams M."/>
            <person name="Shu S."/>
            <person name="Plott C."/>
            <person name="Barry K."/>
            <person name="Rajasekar S."/>
            <person name="Grimwood J."/>
            <person name="Han X."/>
            <person name="Sun S."/>
            <person name="Hou Z."/>
            <person name="He W."/>
            <person name="Dai G."/>
            <person name="Sun C."/>
            <person name="Schmutz J."/>
            <person name="Leebens-Mack J.H."/>
            <person name="Li F.W."/>
            <person name="Wang L."/>
        </authorList>
    </citation>
    <scope>NUCLEOTIDE SEQUENCE [LARGE SCALE GENOMIC DNA]</scope>
    <source>
        <strain evidence="2">cv. PW_Plant_1</strain>
    </source>
</reference>
<sequence>MQWLFYILLDSVGFSISLVRSMQPKKTAISLYLQKDVADDSPYKALQNPSHTASAKRTNDQEHMNQQVTDMLPFLSSAHGRPTRIATAAAPCCIFTHGCPAIFYTALILARALA</sequence>